<name>A0A974PWA8_9RHOO</name>
<dbReference type="PROSITE" id="PS01094">
    <property type="entry name" value="UPF0076"/>
    <property type="match status" value="1"/>
</dbReference>
<organism evidence="2 3">
    <name type="scientific">Azospira restricta</name>
    <dbReference type="NCBI Taxonomy" id="404405"/>
    <lineage>
        <taxon>Bacteria</taxon>
        <taxon>Pseudomonadati</taxon>
        <taxon>Pseudomonadota</taxon>
        <taxon>Betaproteobacteria</taxon>
        <taxon>Rhodocyclales</taxon>
        <taxon>Rhodocyclaceae</taxon>
        <taxon>Azospira</taxon>
    </lineage>
</organism>
<proteinExistence type="inferred from homology"/>
<evidence type="ECO:0000256" key="1">
    <source>
        <dbReference type="ARBA" id="ARBA00010552"/>
    </source>
</evidence>
<dbReference type="PANTHER" id="PTHR47328">
    <property type="match status" value="1"/>
</dbReference>
<dbReference type="RefSeq" id="WP_203385921.1">
    <property type="nucleotide sequence ID" value="NZ_CP064781.1"/>
</dbReference>
<dbReference type="InterPro" id="IPR035959">
    <property type="entry name" value="RutC-like_sf"/>
</dbReference>
<dbReference type="InterPro" id="IPR019897">
    <property type="entry name" value="RidA_CS"/>
</dbReference>
<gene>
    <name evidence="2" type="ORF">IWH25_11355</name>
</gene>
<sequence>MDIERHGTTRRYSDVVAHGDTAYLVEVPETLTADIATQTREVLASIERLLARAGSDKTRLLMVTIYLSDMREYAAMNEVWDDWVPEGTAPVRACVEARLANPGYRVEMVVTAAR</sequence>
<evidence type="ECO:0000313" key="2">
    <source>
        <dbReference type="EMBL" id="QRJ62389.1"/>
    </source>
</evidence>
<dbReference type="AlphaFoldDB" id="A0A974PWA8"/>
<dbReference type="EMBL" id="CP064781">
    <property type="protein sequence ID" value="QRJ62389.1"/>
    <property type="molecule type" value="Genomic_DNA"/>
</dbReference>
<comment type="similarity">
    <text evidence="1">Belongs to the RutC family.</text>
</comment>
<accession>A0A974PWA8</accession>
<dbReference type="Proteomes" id="UP000663444">
    <property type="component" value="Chromosome"/>
</dbReference>
<reference evidence="2" key="1">
    <citation type="submission" date="2020-11" db="EMBL/GenBank/DDBJ databases">
        <title>Azospira restricta DSM 18626 genome sequence.</title>
        <authorList>
            <person name="Moe W.M."/>
        </authorList>
    </citation>
    <scope>NUCLEOTIDE SEQUENCE</scope>
    <source>
        <strain evidence="2">DSM 18626</strain>
    </source>
</reference>
<dbReference type="PANTHER" id="PTHR47328:SF1">
    <property type="entry name" value="RUTC FAMILY PROTEIN YOAB"/>
    <property type="match status" value="1"/>
</dbReference>
<dbReference type="Gene3D" id="3.30.1330.40">
    <property type="entry name" value="RutC-like"/>
    <property type="match status" value="1"/>
</dbReference>
<dbReference type="InterPro" id="IPR035709">
    <property type="entry name" value="YoaB-like"/>
</dbReference>
<dbReference type="Pfam" id="PF01042">
    <property type="entry name" value="Ribonuc_L-PSP"/>
    <property type="match status" value="1"/>
</dbReference>
<evidence type="ECO:0000313" key="3">
    <source>
        <dbReference type="Proteomes" id="UP000663444"/>
    </source>
</evidence>
<dbReference type="InterPro" id="IPR006175">
    <property type="entry name" value="YjgF/YER057c/UK114"/>
</dbReference>
<keyword evidence="3" id="KW-1185">Reference proteome</keyword>
<protein>
    <submittedName>
        <fullName evidence="2">RidA family protein</fullName>
    </submittedName>
</protein>
<dbReference type="SUPFAM" id="SSF55298">
    <property type="entry name" value="YjgF-like"/>
    <property type="match status" value="1"/>
</dbReference>
<dbReference type="CDD" id="cd06150">
    <property type="entry name" value="YjgF_YER057c_UK114_like_2"/>
    <property type="match status" value="1"/>
</dbReference>
<dbReference type="KEGG" id="ares:IWH25_11355"/>